<sequence>MSSGFDMDDKDLLGFITSSKDWVNDILKLPIVHKGKFRYKGVDYHLLSAILSKTTGLNALNYAQLKLFSPLVINEYEWESDPQDVTFGSTGLKISFNSLIILSELLLANGIENKNEIIPESWIHESTTNGITTNYHYGNYGYGWWIKSYKGNQIYRALGSGGQQMLICPQKNISIIVTADAKRFNAIESEILSCDIMEIITI</sequence>
<feature type="domain" description="Beta-lactamase-related" evidence="1">
    <location>
        <begin position="14"/>
        <end position="180"/>
    </location>
</feature>
<dbReference type="InterPro" id="IPR050789">
    <property type="entry name" value="Diverse_Enzym_Activities"/>
</dbReference>
<reference evidence="2" key="1">
    <citation type="submission" date="2022-02" db="EMBL/GenBank/DDBJ databases">
        <title>Fredinandcohnia quinoae sp. nov. isolated from Chenopodium quinoa seeds.</title>
        <authorList>
            <person name="Saati-Santamaria Z."/>
            <person name="Flores-Felix J.D."/>
            <person name="Igual J.M."/>
            <person name="Velazquez E."/>
            <person name="Garcia-Fraile P."/>
            <person name="Martinez-Molina E."/>
        </authorList>
    </citation>
    <scope>NUCLEOTIDE SEQUENCE</scope>
    <source>
        <strain evidence="2">SECRCQ15</strain>
    </source>
</reference>
<comment type="caution">
    <text evidence="2">The sequence shown here is derived from an EMBL/GenBank/DDBJ whole genome shotgun (WGS) entry which is preliminary data.</text>
</comment>
<name>A0AAW5ECJ3_9BACI</name>
<evidence type="ECO:0000259" key="1">
    <source>
        <dbReference type="Pfam" id="PF00144"/>
    </source>
</evidence>
<dbReference type="AlphaFoldDB" id="A0AAW5ECJ3"/>
<dbReference type="Proteomes" id="UP001431131">
    <property type="component" value="Unassembled WGS sequence"/>
</dbReference>
<evidence type="ECO:0000313" key="3">
    <source>
        <dbReference type="Proteomes" id="UP001431131"/>
    </source>
</evidence>
<dbReference type="PANTHER" id="PTHR43283">
    <property type="entry name" value="BETA-LACTAMASE-RELATED"/>
    <property type="match status" value="1"/>
</dbReference>
<dbReference type="InterPro" id="IPR001466">
    <property type="entry name" value="Beta-lactam-related"/>
</dbReference>
<dbReference type="Pfam" id="PF00144">
    <property type="entry name" value="Beta-lactamase"/>
    <property type="match status" value="1"/>
</dbReference>
<dbReference type="EMBL" id="JAKTTI010000051">
    <property type="protein sequence ID" value="MCH1627717.1"/>
    <property type="molecule type" value="Genomic_DNA"/>
</dbReference>
<accession>A0AAW5ECJ3</accession>
<protein>
    <submittedName>
        <fullName evidence="2">Serine hydrolase</fullName>
    </submittedName>
</protein>
<organism evidence="2 3">
    <name type="scientific">Fredinandcohnia quinoae</name>
    <dbReference type="NCBI Taxonomy" id="2918902"/>
    <lineage>
        <taxon>Bacteria</taxon>
        <taxon>Bacillati</taxon>
        <taxon>Bacillota</taxon>
        <taxon>Bacilli</taxon>
        <taxon>Bacillales</taxon>
        <taxon>Bacillaceae</taxon>
        <taxon>Fredinandcohnia</taxon>
    </lineage>
</organism>
<keyword evidence="3" id="KW-1185">Reference proteome</keyword>
<dbReference type="PANTHER" id="PTHR43283:SF7">
    <property type="entry name" value="BETA-LACTAMASE-RELATED DOMAIN-CONTAINING PROTEIN"/>
    <property type="match status" value="1"/>
</dbReference>
<dbReference type="GO" id="GO:0016787">
    <property type="term" value="F:hydrolase activity"/>
    <property type="evidence" value="ECO:0007669"/>
    <property type="project" value="UniProtKB-KW"/>
</dbReference>
<dbReference type="InterPro" id="IPR012338">
    <property type="entry name" value="Beta-lactam/transpept-like"/>
</dbReference>
<proteinExistence type="predicted"/>
<dbReference type="SUPFAM" id="SSF56601">
    <property type="entry name" value="beta-lactamase/transpeptidase-like"/>
    <property type="match status" value="1"/>
</dbReference>
<dbReference type="Gene3D" id="3.40.710.10">
    <property type="entry name" value="DD-peptidase/beta-lactamase superfamily"/>
    <property type="match status" value="1"/>
</dbReference>
<keyword evidence="2" id="KW-0378">Hydrolase</keyword>
<evidence type="ECO:0000313" key="2">
    <source>
        <dbReference type="EMBL" id="MCH1627717.1"/>
    </source>
</evidence>
<gene>
    <name evidence="2" type="ORF">MJG50_20480</name>
</gene>